<dbReference type="PANTHER" id="PTHR32009:SF39">
    <property type="entry name" value="TIR DOMAIN-CONTAINING PROTEIN"/>
    <property type="match status" value="1"/>
</dbReference>
<protein>
    <recommendedName>
        <fullName evidence="1">ADP-ribosyl cyclase/cyclic ADP-ribose hydrolase</fullName>
        <ecNumber evidence="1">3.2.2.6</ecNumber>
    </recommendedName>
</protein>
<dbReference type="GO" id="GO:0007165">
    <property type="term" value="P:signal transduction"/>
    <property type="evidence" value="ECO:0007669"/>
    <property type="project" value="InterPro"/>
</dbReference>
<evidence type="ECO:0000256" key="3">
    <source>
        <dbReference type="ARBA" id="ARBA00023027"/>
    </source>
</evidence>
<accession>A0AAW1Y7A6</accession>
<dbReference type="EC" id="3.2.2.6" evidence="1"/>
<comment type="caution">
    <text evidence="6">The sequence shown here is derived from an EMBL/GenBank/DDBJ whole genome shotgun (WGS) entry which is preliminary data.</text>
</comment>
<reference evidence="6 7" key="1">
    <citation type="journal article" date="2023" name="G3 (Bethesda)">
        <title>A chromosome-length genome assembly and annotation of blackberry (Rubus argutus, cv. 'Hillquist').</title>
        <authorList>
            <person name="Bruna T."/>
            <person name="Aryal R."/>
            <person name="Dudchenko O."/>
            <person name="Sargent D.J."/>
            <person name="Mead D."/>
            <person name="Buti M."/>
            <person name="Cavallini A."/>
            <person name="Hytonen T."/>
            <person name="Andres J."/>
            <person name="Pham M."/>
            <person name="Weisz D."/>
            <person name="Mascagni F."/>
            <person name="Usai G."/>
            <person name="Natali L."/>
            <person name="Bassil N."/>
            <person name="Fernandez G.E."/>
            <person name="Lomsadze A."/>
            <person name="Armour M."/>
            <person name="Olukolu B."/>
            <person name="Poorten T."/>
            <person name="Britton C."/>
            <person name="Davik J."/>
            <person name="Ashrafi H."/>
            <person name="Aiden E.L."/>
            <person name="Borodovsky M."/>
            <person name="Worthington M."/>
        </authorList>
    </citation>
    <scope>NUCLEOTIDE SEQUENCE [LARGE SCALE GENOMIC DNA]</scope>
    <source>
        <strain evidence="6">PI 553951</strain>
    </source>
</reference>
<dbReference type="SUPFAM" id="SSF52200">
    <property type="entry name" value="Toll/Interleukin receptor TIR domain"/>
    <property type="match status" value="1"/>
</dbReference>
<evidence type="ECO:0000313" key="6">
    <source>
        <dbReference type="EMBL" id="KAK9943783.1"/>
    </source>
</evidence>
<sequence>MATYTSSFSFYSAATRRRHDVFLSFRGEDTRYGITKNLHEALVDAGIPTFKDDVNLQKGGEIATDLLKAIQMSRIAIIVFSENYASSSWCLDELVKIVECKREAGQVILPIFCDVDPCDVQQQIGSFSQALGVHEMSGRTQDKLEAWRASLTEAAGQPDGFDMQDAATWLQSKFIKEIVKHVLSRYQDAHLSVSIFPPRLDAGIEVIETQFQQNLQMIKDMEETIRRSYVQAHDRERSLIAEIEAIRRQNNAEAQIIAALQKNLNSSFPLNALDLASDVLLDGKGPGNFEGLGDYRALLGFVTEKEMIIGDASVNDELKAKMHFLNVGSKDLKEAVSSIMNHPSRHSLSAGLSTNV</sequence>
<evidence type="ECO:0000256" key="2">
    <source>
        <dbReference type="ARBA" id="ARBA00022801"/>
    </source>
</evidence>
<proteinExistence type="predicted"/>
<dbReference type="Proteomes" id="UP001457282">
    <property type="component" value="Unassembled WGS sequence"/>
</dbReference>
<comment type="catalytic activity">
    <reaction evidence="4">
        <text>NAD(+) + H2O = ADP-D-ribose + nicotinamide + H(+)</text>
        <dbReference type="Rhea" id="RHEA:16301"/>
        <dbReference type="ChEBI" id="CHEBI:15377"/>
        <dbReference type="ChEBI" id="CHEBI:15378"/>
        <dbReference type="ChEBI" id="CHEBI:17154"/>
        <dbReference type="ChEBI" id="CHEBI:57540"/>
        <dbReference type="ChEBI" id="CHEBI:57967"/>
        <dbReference type="EC" id="3.2.2.6"/>
    </reaction>
    <physiologicalReaction direction="left-to-right" evidence="4">
        <dbReference type="Rhea" id="RHEA:16302"/>
    </physiologicalReaction>
</comment>
<dbReference type="Gene3D" id="3.40.50.10140">
    <property type="entry name" value="Toll/interleukin-1 receptor homology (TIR) domain"/>
    <property type="match status" value="1"/>
</dbReference>
<evidence type="ECO:0000256" key="4">
    <source>
        <dbReference type="ARBA" id="ARBA00047304"/>
    </source>
</evidence>
<keyword evidence="2" id="KW-0378">Hydrolase</keyword>
<name>A0AAW1Y7A6_RUBAR</name>
<dbReference type="PANTHER" id="PTHR32009">
    <property type="entry name" value="TMV RESISTANCE PROTEIN N-LIKE"/>
    <property type="match status" value="1"/>
</dbReference>
<evidence type="ECO:0000313" key="7">
    <source>
        <dbReference type="Proteomes" id="UP001457282"/>
    </source>
</evidence>
<dbReference type="SMART" id="SM00255">
    <property type="entry name" value="TIR"/>
    <property type="match status" value="1"/>
</dbReference>
<dbReference type="Pfam" id="PF01582">
    <property type="entry name" value="TIR"/>
    <property type="match status" value="1"/>
</dbReference>
<dbReference type="GO" id="GO:0061809">
    <property type="term" value="F:NAD+ nucleosidase activity, cyclic ADP-ribose generating"/>
    <property type="evidence" value="ECO:0007669"/>
    <property type="project" value="UniProtKB-EC"/>
</dbReference>
<feature type="domain" description="TIR" evidence="5">
    <location>
        <begin position="17"/>
        <end position="182"/>
    </location>
</feature>
<dbReference type="InterPro" id="IPR000157">
    <property type="entry name" value="TIR_dom"/>
</dbReference>
<dbReference type="InterPro" id="IPR035897">
    <property type="entry name" value="Toll_tir_struct_dom_sf"/>
</dbReference>
<organism evidence="6 7">
    <name type="scientific">Rubus argutus</name>
    <name type="common">Southern blackberry</name>
    <dbReference type="NCBI Taxonomy" id="59490"/>
    <lineage>
        <taxon>Eukaryota</taxon>
        <taxon>Viridiplantae</taxon>
        <taxon>Streptophyta</taxon>
        <taxon>Embryophyta</taxon>
        <taxon>Tracheophyta</taxon>
        <taxon>Spermatophyta</taxon>
        <taxon>Magnoliopsida</taxon>
        <taxon>eudicotyledons</taxon>
        <taxon>Gunneridae</taxon>
        <taxon>Pentapetalae</taxon>
        <taxon>rosids</taxon>
        <taxon>fabids</taxon>
        <taxon>Rosales</taxon>
        <taxon>Rosaceae</taxon>
        <taxon>Rosoideae</taxon>
        <taxon>Rosoideae incertae sedis</taxon>
        <taxon>Rubus</taxon>
    </lineage>
</organism>
<keyword evidence="3" id="KW-0520">NAD</keyword>
<evidence type="ECO:0000259" key="5">
    <source>
        <dbReference type="PROSITE" id="PS50104"/>
    </source>
</evidence>
<keyword evidence="7" id="KW-1185">Reference proteome</keyword>
<dbReference type="PROSITE" id="PS50104">
    <property type="entry name" value="TIR"/>
    <property type="match status" value="1"/>
</dbReference>
<dbReference type="EMBL" id="JBEDUW010000002">
    <property type="protein sequence ID" value="KAK9943783.1"/>
    <property type="molecule type" value="Genomic_DNA"/>
</dbReference>
<dbReference type="AlphaFoldDB" id="A0AAW1Y7A6"/>
<gene>
    <name evidence="6" type="ORF">M0R45_009379</name>
</gene>
<dbReference type="FunFam" id="3.40.50.10140:FF:000007">
    <property type="entry name" value="Disease resistance protein (TIR-NBS-LRR class)"/>
    <property type="match status" value="1"/>
</dbReference>
<evidence type="ECO:0000256" key="1">
    <source>
        <dbReference type="ARBA" id="ARBA00011982"/>
    </source>
</evidence>